<dbReference type="Proteomes" id="UP000664654">
    <property type="component" value="Unassembled WGS sequence"/>
</dbReference>
<keyword evidence="1" id="KW-0732">Signal</keyword>
<proteinExistence type="predicted"/>
<sequence>MWIQRPSRLLVFALLLCPLARAACEGPEYDQFDFWLGHWQVSAKGKIAGTNRISQDLSNCVLREHYTTASGFEGRSLNIYDASRQLWHQTWVDNSGLLLKLEGSWRNDAMILEGPGLSGKGEKRLHRITWTPNIDGSVRQHWQVSADGGQSWTSLFDGRYEKIAAEE</sequence>
<dbReference type="AlphaFoldDB" id="A0A939IRQ3"/>
<name>A0A939IRQ3_9ALTE</name>
<dbReference type="RefSeq" id="WP_206573849.1">
    <property type="nucleotide sequence ID" value="NZ_JAFKCV010000005.1"/>
</dbReference>
<dbReference type="EMBL" id="JAFKCV010000005">
    <property type="protein sequence ID" value="MBN7825736.1"/>
    <property type="molecule type" value="Genomic_DNA"/>
</dbReference>
<evidence type="ECO:0008006" key="4">
    <source>
        <dbReference type="Google" id="ProtNLM"/>
    </source>
</evidence>
<reference evidence="2" key="1">
    <citation type="submission" date="2021-03" db="EMBL/GenBank/DDBJ databases">
        <title>novel species isolated from a fishpond in China.</title>
        <authorList>
            <person name="Lu H."/>
            <person name="Cai Z."/>
        </authorList>
    </citation>
    <scope>NUCLEOTIDE SEQUENCE</scope>
    <source>
        <strain evidence="2">JCM 30855</strain>
    </source>
</reference>
<keyword evidence="3" id="KW-1185">Reference proteome</keyword>
<feature type="signal peptide" evidence="1">
    <location>
        <begin position="1"/>
        <end position="22"/>
    </location>
</feature>
<evidence type="ECO:0000256" key="1">
    <source>
        <dbReference type="SAM" id="SignalP"/>
    </source>
</evidence>
<accession>A0A939IRQ3</accession>
<organism evidence="2 3">
    <name type="scientific">Bowmanella dokdonensis</name>
    <dbReference type="NCBI Taxonomy" id="751969"/>
    <lineage>
        <taxon>Bacteria</taxon>
        <taxon>Pseudomonadati</taxon>
        <taxon>Pseudomonadota</taxon>
        <taxon>Gammaproteobacteria</taxon>
        <taxon>Alteromonadales</taxon>
        <taxon>Alteromonadaceae</taxon>
        <taxon>Bowmanella</taxon>
    </lineage>
</organism>
<protein>
    <recommendedName>
        <fullName evidence="4">DUF1579 domain-containing protein</fullName>
    </recommendedName>
</protein>
<comment type="caution">
    <text evidence="2">The sequence shown here is derived from an EMBL/GenBank/DDBJ whole genome shotgun (WGS) entry which is preliminary data.</text>
</comment>
<feature type="chain" id="PRO_5037428613" description="DUF1579 domain-containing protein" evidence="1">
    <location>
        <begin position="23"/>
        <end position="167"/>
    </location>
</feature>
<evidence type="ECO:0000313" key="3">
    <source>
        <dbReference type="Proteomes" id="UP000664654"/>
    </source>
</evidence>
<gene>
    <name evidence="2" type="ORF">J0A66_10920</name>
</gene>
<evidence type="ECO:0000313" key="2">
    <source>
        <dbReference type="EMBL" id="MBN7825736.1"/>
    </source>
</evidence>